<evidence type="ECO:0000313" key="7">
    <source>
        <dbReference type="Proteomes" id="UP000823823"/>
    </source>
</evidence>
<keyword evidence="1" id="KW-0805">Transcription regulation</keyword>
<dbReference type="InterPro" id="IPR002577">
    <property type="entry name" value="HTH_HxlR"/>
</dbReference>
<keyword evidence="2" id="KW-0238">DNA-binding</keyword>
<keyword evidence="3" id="KW-0804">Transcription</keyword>
<feature type="region of interest" description="Disordered" evidence="4">
    <location>
        <begin position="155"/>
        <end position="178"/>
    </location>
</feature>
<dbReference type="EMBL" id="DWZH01000042">
    <property type="protein sequence ID" value="HJB10134.1"/>
    <property type="molecule type" value="Genomic_DNA"/>
</dbReference>
<comment type="caution">
    <text evidence="6">The sequence shown here is derived from an EMBL/GenBank/DDBJ whole genome shotgun (WGS) entry which is preliminary data.</text>
</comment>
<gene>
    <name evidence="6" type="ORF">H9786_06330</name>
</gene>
<dbReference type="SUPFAM" id="SSF46785">
    <property type="entry name" value="Winged helix' DNA-binding domain"/>
    <property type="match status" value="1"/>
</dbReference>
<protein>
    <submittedName>
        <fullName evidence="6">Helix-turn-helix transcriptional regulator</fullName>
    </submittedName>
</protein>
<evidence type="ECO:0000259" key="5">
    <source>
        <dbReference type="PROSITE" id="PS51118"/>
    </source>
</evidence>
<dbReference type="Pfam" id="PF01638">
    <property type="entry name" value="HxlR"/>
    <property type="match status" value="1"/>
</dbReference>
<evidence type="ECO:0000256" key="3">
    <source>
        <dbReference type="ARBA" id="ARBA00023163"/>
    </source>
</evidence>
<evidence type="ECO:0000256" key="4">
    <source>
        <dbReference type="SAM" id="MobiDB-lite"/>
    </source>
</evidence>
<accession>A0A9D2LCJ5</accession>
<sequence length="228" mass="24970">MRTYGDACGITRALDLIGERWALPVVRELLLGPRRYSDLREALPGISTNILGSRLKELTEAGVVHRRRLGPPAAATVYELTAWGAQLEPILLQLGRWAAHTPVDLREQAFSVSSFALSLRTTFDADTAGEVELHLWFVIGEEILDARIQRGDFQIQRLPQSSDSPPPSRDRPPRIDSDPKTLAAIIHAGLPPAEAADQGALRVEGSPDVLPAFARCFKLPEPPVEGHP</sequence>
<dbReference type="InterPro" id="IPR036388">
    <property type="entry name" value="WH-like_DNA-bd_sf"/>
</dbReference>
<dbReference type="InterPro" id="IPR036390">
    <property type="entry name" value="WH_DNA-bd_sf"/>
</dbReference>
<dbReference type="Proteomes" id="UP000823823">
    <property type="component" value="Unassembled WGS sequence"/>
</dbReference>
<dbReference type="PANTHER" id="PTHR33204">
    <property type="entry name" value="TRANSCRIPTIONAL REGULATOR, MARR FAMILY"/>
    <property type="match status" value="1"/>
</dbReference>
<feature type="domain" description="HTH hxlR-type" evidence="5">
    <location>
        <begin position="8"/>
        <end position="106"/>
    </location>
</feature>
<dbReference type="GO" id="GO:0003677">
    <property type="term" value="F:DNA binding"/>
    <property type="evidence" value="ECO:0007669"/>
    <property type="project" value="UniProtKB-KW"/>
</dbReference>
<evidence type="ECO:0000256" key="2">
    <source>
        <dbReference type="ARBA" id="ARBA00023125"/>
    </source>
</evidence>
<reference evidence="6" key="1">
    <citation type="journal article" date="2021" name="PeerJ">
        <title>Extensive microbial diversity within the chicken gut microbiome revealed by metagenomics and culture.</title>
        <authorList>
            <person name="Gilroy R."/>
            <person name="Ravi A."/>
            <person name="Getino M."/>
            <person name="Pursley I."/>
            <person name="Horton D.L."/>
            <person name="Alikhan N.F."/>
            <person name="Baker D."/>
            <person name="Gharbi K."/>
            <person name="Hall N."/>
            <person name="Watson M."/>
            <person name="Adriaenssens E.M."/>
            <person name="Foster-Nyarko E."/>
            <person name="Jarju S."/>
            <person name="Secka A."/>
            <person name="Antonio M."/>
            <person name="Oren A."/>
            <person name="Chaudhuri R.R."/>
            <person name="La Ragione R."/>
            <person name="Hildebrand F."/>
            <person name="Pallen M.J."/>
        </authorList>
    </citation>
    <scope>NUCLEOTIDE SEQUENCE</scope>
    <source>
        <strain evidence="6">ChiHjej13B12-24818</strain>
    </source>
</reference>
<dbReference type="Gene3D" id="1.10.10.10">
    <property type="entry name" value="Winged helix-like DNA-binding domain superfamily/Winged helix DNA-binding domain"/>
    <property type="match status" value="1"/>
</dbReference>
<evidence type="ECO:0000256" key="1">
    <source>
        <dbReference type="ARBA" id="ARBA00023015"/>
    </source>
</evidence>
<name>A0A9D2LCJ5_9MICO</name>
<feature type="compositionally biased region" description="Basic and acidic residues" evidence="4">
    <location>
        <begin position="168"/>
        <end position="178"/>
    </location>
</feature>
<organism evidence="6 7">
    <name type="scientific">Candidatus Brachybacterium merdavium</name>
    <dbReference type="NCBI Taxonomy" id="2838513"/>
    <lineage>
        <taxon>Bacteria</taxon>
        <taxon>Bacillati</taxon>
        <taxon>Actinomycetota</taxon>
        <taxon>Actinomycetes</taxon>
        <taxon>Micrococcales</taxon>
        <taxon>Dermabacteraceae</taxon>
        <taxon>Brachybacterium</taxon>
    </lineage>
</organism>
<proteinExistence type="predicted"/>
<evidence type="ECO:0000313" key="6">
    <source>
        <dbReference type="EMBL" id="HJB10134.1"/>
    </source>
</evidence>
<dbReference type="PANTHER" id="PTHR33204:SF18">
    <property type="entry name" value="TRANSCRIPTIONAL REGULATORY PROTEIN"/>
    <property type="match status" value="1"/>
</dbReference>
<reference evidence="6" key="2">
    <citation type="submission" date="2021-04" db="EMBL/GenBank/DDBJ databases">
        <authorList>
            <person name="Gilroy R."/>
        </authorList>
    </citation>
    <scope>NUCLEOTIDE SEQUENCE</scope>
    <source>
        <strain evidence="6">ChiHjej13B12-24818</strain>
    </source>
</reference>
<dbReference type="AlphaFoldDB" id="A0A9D2LCJ5"/>
<dbReference type="PROSITE" id="PS51118">
    <property type="entry name" value="HTH_HXLR"/>
    <property type="match status" value="1"/>
</dbReference>